<evidence type="ECO:0000256" key="10">
    <source>
        <dbReference type="HAMAP-Rule" id="MF_02019"/>
    </source>
</evidence>
<dbReference type="NCBIfam" id="TIGR01143">
    <property type="entry name" value="murF"/>
    <property type="match status" value="1"/>
</dbReference>
<evidence type="ECO:0000256" key="6">
    <source>
        <dbReference type="ARBA" id="ARBA00022960"/>
    </source>
</evidence>
<dbReference type="InterPro" id="IPR035911">
    <property type="entry name" value="MurE/MurF_N"/>
</dbReference>
<comment type="pathway">
    <text evidence="10 11">Cell wall biogenesis; peptidoglycan biosynthesis.</text>
</comment>
<name>A0ABY7WSD0_9LACO</name>
<dbReference type="Gene3D" id="3.40.1390.10">
    <property type="entry name" value="MurE/MurF, N-terminal domain"/>
    <property type="match status" value="1"/>
</dbReference>
<evidence type="ECO:0000259" key="13">
    <source>
        <dbReference type="Pfam" id="PF02875"/>
    </source>
</evidence>
<dbReference type="HAMAP" id="MF_02019">
    <property type="entry name" value="MurF"/>
    <property type="match status" value="1"/>
</dbReference>
<evidence type="ECO:0000256" key="5">
    <source>
        <dbReference type="ARBA" id="ARBA00022840"/>
    </source>
</evidence>
<dbReference type="EMBL" id="CP117884">
    <property type="protein sequence ID" value="WDF83084.1"/>
    <property type="molecule type" value="Genomic_DNA"/>
</dbReference>
<proteinExistence type="inferred from homology"/>
<evidence type="ECO:0000313" key="15">
    <source>
        <dbReference type="EMBL" id="WDF83084.1"/>
    </source>
</evidence>
<evidence type="ECO:0000256" key="3">
    <source>
        <dbReference type="ARBA" id="ARBA00022618"/>
    </source>
</evidence>
<protein>
    <recommendedName>
        <fullName evidence="10 11">UDP-N-acetylmuramoyl-tripeptide--D-alanyl-D-alanine ligase</fullName>
        <ecNumber evidence="10 11">6.3.2.10</ecNumber>
    </recommendedName>
    <alternativeName>
        <fullName evidence="10">D-alanyl-D-alanine-adding enzyme</fullName>
    </alternativeName>
</protein>
<evidence type="ECO:0000259" key="14">
    <source>
        <dbReference type="Pfam" id="PF08245"/>
    </source>
</evidence>
<feature type="domain" description="Mur ligase central" evidence="14">
    <location>
        <begin position="110"/>
        <end position="294"/>
    </location>
</feature>
<dbReference type="SUPFAM" id="SSF53623">
    <property type="entry name" value="MurD-like peptide ligases, catalytic domain"/>
    <property type="match status" value="1"/>
</dbReference>
<evidence type="ECO:0000256" key="1">
    <source>
        <dbReference type="ARBA" id="ARBA00022490"/>
    </source>
</evidence>
<keyword evidence="1 10" id="KW-0963">Cytoplasm</keyword>
<comment type="similarity">
    <text evidence="10">Belongs to the MurCDEF family. MurF subfamily.</text>
</comment>
<keyword evidence="16" id="KW-1185">Reference proteome</keyword>
<keyword evidence="3 10" id="KW-0132">Cell division</keyword>
<dbReference type="InterPro" id="IPR013221">
    <property type="entry name" value="Mur_ligase_cen"/>
</dbReference>
<organism evidence="15 16">
    <name type="scientific">Lacticaseibacillus pabuli</name>
    <dbReference type="NCBI Taxonomy" id="3025672"/>
    <lineage>
        <taxon>Bacteria</taxon>
        <taxon>Bacillati</taxon>
        <taxon>Bacillota</taxon>
        <taxon>Bacilli</taxon>
        <taxon>Lactobacillales</taxon>
        <taxon>Lactobacillaceae</taxon>
        <taxon>Lacticaseibacillus</taxon>
    </lineage>
</organism>
<evidence type="ECO:0000256" key="7">
    <source>
        <dbReference type="ARBA" id="ARBA00022984"/>
    </source>
</evidence>
<keyword evidence="5 10" id="KW-0067">ATP-binding</keyword>
<dbReference type="InterPro" id="IPR004101">
    <property type="entry name" value="Mur_ligase_C"/>
</dbReference>
<feature type="binding site" evidence="10">
    <location>
        <begin position="112"/>
        <end position="118"/>
    </location>
    <ligand>
        <name>ATP</name>
        <dbReference type="ChEBI" id="CHEBI:30616"/>
    </ligand>
</feature>
<evidence type="ECO:0000256" key="4">
    <source>
        <dbReference type="ARBA" id="ARBA00022741"/>
    </source>
</evidence>
<dbReference type="InterPro" id="IPR036565">
    <property type="entry name" value="Mur-like_cat_sf"/>
</dbReference>
<evidence type="ECO:0000256" key="9">
    <source>
        <dbReference type="ARBA" id="ARBA00023316"/>
    </source>
</evidence>
<comment type="subcellular location">
    <subcellularLocation>
        <location evidence="10 11">Cytoplasm</location>
    </subcellularLocation>
</comment>
<keyword evidence="8 10" id="KW-0131">Cell cycle</keyword>
<accession>A0ABY7WSD0</accession>
<dbReference type="SUPFAM" id="SSF63418">
    <property type="entry name" value="MurE/MurF N-terminal domain"/>
    <property type="match status" value="1"/>
</dbReference>
<dbReference type="InterPro" id="IPR036615">
    <property type="entry name" value="Mur_ligase_C_dom_sf"/>
</dbReference>
<keyword evidence="6 10" id="KW-0133">Cell shape</keyword>
<dbReference type="PANTHER" id="PTHR43024">
    <property type="entry name" value="UDP-N-ACETYLMURAMOYL-TRIPEPTIDE--D-ALANYL-D-ALANINE LIGASE"/>
    <property type="match status" value="1"/>
</dbReference>
<dbReference type="Proteomes" id="UP001220377">
    <property type="component" value="Chromosome"/>
</dbReference>
<dbReference type="RefSeq" id="WP_274260997.1">
    <property type="nucleotide sequence ID" value="NZ_CP117884.1"/>
</dbReference>
<feature type="domain" description="Mur ligase C-terminal" evidence="13">
    <location>
        <begin position="318"/>
        <end position="444"/>
    </location>
</feature>
<sequence length="462" mass="50638">MKMTLAEIAGVLKTNVPAGSDSYAVTGVSFDSRSLKPGDLFIPLQGARDGHDFIEVAAKNGAVASLCASDKFDEVHADIPLMVVDDPLTALQDLARYYLLLKVNPKVVAITGSNGKTTTKDMVASILAKQYHVVKTHDNFNNEIGVPMTILSMETNTEVLVVEMGMDRPGQLKFLSGIAEPDVAVITMIGEAHIEFFKTRDKIADAKMEITDGLKEDGLFIYNGDEPLLRDRAKNVDQAQKTFGLGPENDLYAKHIVTHQTNTEFDLSRWPDLHFDIPVMGEYNVTNALAAILVGRRFHIKPEDIQDALQHFALTNNRTQWIQGDSGEEILSDVYNSNPTALAAVLDDFSTFPTKGRRIAVLGDMLELGDASAKLHAGIASALDPAQVEEIYLYGDEIKALADALADKYPADKLHYFPFGAQQELTVKLRDDVRSDDLVLMKGSHGMHLENVLAALQEADRG</sequence>
<dbReference type="SUPFAM" id="SSF53244">
    <property type="entry name" value="MurD-like peptide ligases, peptide-binding domain"/>
    <property type="match status" value="1"/>
</dbReference>
<dbReference type="GO" id="GO:0016874">
    <property type="term" value="F:ligase activity"/>
    <property type="evidence" value="ECO:0007669"/>
    <property type="project" value="UniProtKB-KW"/>
</dbReference>
<dbReference type="InterPro" id="IPR000713">
    <property type="entry name" value="Mur_ligase_N"/>
</dbReference>
<dbReference type="PANTHER" id="PTHR43024:SF1">
    <property type="entry name" value="UDP-N-ACETYLMURAMOYL-TRIPEPTIDE--D-ALANYL-D-ALANINE LIGASE"/>
    <property type="match status" value="1"/>
</dbReference>
<dbReference type="EC" id="6.3.2.10" evidence="10 11"/>
<reference evidence="15 16" key="1">
    <citation type="submission" date="2023-02" db="EMBL/GenBank/DDBJ databases">
        <title>Genome sequence of Lacticaseibacillus sp. KACC 23028.</title>
        <authorList>
            <person name="Kim S."/>
            <person name="Heo J."/>
            <person name="Kwon S.-W."/>
        </authorList>
    </citation>
    <scope>NUCLEOTIDE SEQUENCE [LARGE SCALE GENOMIC DNA]</scope>
    <source>
        <strain evidence="15 16">KACC 23028</strain>
    </source>
</reference>
<evidence type="ECO:0000256" key="11">
    <source>
        <dbReference type="RuleBase" id="RU004136"/>
    </source>
</evidence>
<dbReference type="Gene3D" id="3.40.1190.10">
    <property type="entry name" value="Mur-like, catalytic domain"/>
    <property type="match status" value="1"/>
</dbReference>
<gene>
    <name evidence="10" type="primary">murF</name>
    <name evidence="15" type="ORF">PQ472_02300</name>
</gene>
<evidence type="ECO:0000259" key="12">
    <source>
        <dbReference type="Pfam" id="PF01225"/>
    </source>
</evidence>
<evidence type="ECO:0000256" key="8">
    <source>
        <dbReference type="ARBA" id="ARBA00023306"/>
    </source>
</evidence>
<comment type="catalytic activity">
    <reaction evidence="11">
        <text>D-alanyl-D-alanine + UDP-N-acetyl-alpha-D-muramoyl-L-alanyl-gamma-D-glutamyl-meso-2,6-diaminopimelate + ATP = UDP-N-acetyl-alpha-D-muramoyl-L-alanyl-gamma-D-glutamyl-meso-2,6-diaminopimeloyl-D-alanyl-D-alanine + ADP + phosphate + H(+)</text>
        <dbReference type="Rhea" id="RHEA:28374"/>
        <dbReference type="ChEBI" id="CHEBI:15378"/>
        <dbReference type="ChEBI" id="CHEBI:30616"/>
        <dbReference type="ChEBI" id="CHEBI:43474"/>
        <dbReference type="ChEBI" id="CHEBI:57822"/>
        <dbReference type="ChEBI" id="CHEBI:61386"/>
        <dbReference type="ChEBI" id="CHEBI:83905"/>
        <dbReference type="ChEBI" id="CHEBI:456216"/>
        <dbReference type="EC" id="6.3.2.10"/>
    </reaction>
</comment>
<dbReference type="InterPro" id="IPR005863">
    <property type="entry name" value="UDP-N-AcMur_synth"/>
</dbReference>
<keyword evidence="7 10" id="KW-0573">Peptidoglycan synthesis</keyword>
<evidence type="ECO:0000313" key="16">
    <source>
        <dbReference type="Proteomes" id="UP001220377"/>
    </source>
</evidence>
<evidence type="ECO:0000256" key="2">
    <source>
        <dbReference type="ARBA" id="ARBA00022598"/>
    </source>
</evidence>
<dbReference type="Gene3D" id="3.90.190.20">
    <property type="entry name" value="Mur ligase, C-terminal domain"/>
    <property type="match status" value="1"/>
</dbReference>
<feature type="domain" description="Mur ligase N-terminal catalytic" evidence="12">
    <location>
        <begin position="25"/>
        <end position="97"/>
    </location>
</feature>
<comment type="function">
    <text evidence="10 11">Involved in cell wall formation. Catalyzes the final step in the synthesis of UDP-N-acetylmuramoyl-pentapeptide, the precursor of murein.</text>
</comment>
<dbReference type="InterPro" id="IPR051046">
    <property type="entry name" value="MurCDEF_CellWall_CoF430Synth"/>
</dbReference>
<dbReference type="Pfam" id="PF02875">
    <property type="entry name" value="Mur_ligase_C"/>
    <property type="match status" value="1"/>
</dbReference>
<keyword evidence="2 10" id="KW-0436">Ligase</keyword>
<keyword evidence="9 10" id="KW-0961">Cell wall biogenesis/degradation</keyword>
<dbReference type="Pfam" id="PF08245">
    <property type="entry name" value="Mur_ligase_M"/>
    <property type="match status" value="1"/>
</dbReference>
<keyword evidence="4 10" id="KW-0547">Nucleotide-binding</keyword>
<dbReference type="Pfam" id="PF01225">
    <property type="entry name" value="Mur_ligase"/>
    <property type="match status" value="1"/>
</dbReference>
<comment type="catalytic activity">
    <reaction evidence="10">
        <text>UDP-N-acetyl-alpha-D-muramoyl-L-alanyl-gamma-D-glutamyl-L-lysine + D-alanyl-D-alanine + ATP = UDP-N-acetyl-alpha-D-muramoyl-L-alanyl-gamma-D-glutamyl-L-lysyl-D-alanyl-D-alanine + ADP + phosphate + H(+)</text>
        <dbReference type="Rhea" id="RHEA:16085"/>
        <dbReference type="ChEBI" id="CHEBI:15378"/>
        <dbReference type="ChEBI" id="CHEBI:30616"/>
        <dbReference type="ChEBI" id="CHEBI:43474"/>
        <dbReference type="ChEBI" id="CHEBI:57822"/>
        <dbReference type="ChEBI" id="CHEBI:70758"/>
        <dbReference type="ChEBI" id="CHEBI:83903"/>
        <dbReference type="ChEBI" id="CHEBI:456216"/>
        <dbReference type="EC" id="6.3.2.10"/>
    </reaction>
</comment>